<sequence length="69" mass="7949">MFKLMVSHDCGISYHEEATAETVEELLPKGEKLDEELLRWTIDDEADDIVIFCDIHHQMVATMAAIMLR</sequence>
<comment type="caution">
    <text evidence="1">The sequence shown here is derived from an EMBL/GenBank/DDBJ whole genome shotgun (WGS) entry which is preliminary data.</text>
</comment>
<gene>
    <name evidence="1" type="ORF">LCGC14_3071140</name>
</gene>
<organism evidence="1">
    <name type="scientific">marine sediment metagenome</name>
    <dbReference type="NCBI Taxonomy" id="412755"/>
    <lineage>
        <taxon>unclassified sequences</taxon>
        <taxon>metagenomes</taxon>
        <taxon>ecological metagenomes</taxon>
    </lineage>
</organism>
<feature type="non-terminal residue" evidence="1">
    <location>
        <position position="69"/>
    </location>
</feature>
<evidence type="ECO:0000313" key="1">
    <source>
        <dbReference type="EMBL" id="KKK55775.1"/>
    </source>
</evidence>
<dbReference type="EMBL" id="LAZR01065328">
    <property type="protein sequence ID" value="KKK55775.1"/>
    <property type="molecule type" value="Genomic_DNA"/>
</dbReference>
<reference evidence="1" key="1">
    <citation type="journal article" date="2015" name="Nature">
        <title>Complex archaea that bridge the gap between prokaryotes and eukaryotes.</title>
        <authorList>
            <person name="Spang A."/>
            <person name="Saw J.H."/>
            <person name="Jorgensen S.L."/>
            <person name="Zaremba-Niedzwiedzka K."/>
            <person name="Martijn J."/>
            <person name="Lind A.E."/>
            <person name="van Eijk R."/>
            <person name="Schleper C."/>
            <person name="Guy L."/>
            <person name="Ettema T.J."/>
        </authorList>
    </citation>
    <scope>NUCLEOTIDE SEQUENCE</scope>
</reference>
<protein>
    <submittedName>
        <fullName evidence="1">Uncharacterized protein</fullName>
    </submittedName>
</protein>
<proteinExistence type="predicted"/>
<accession>A0A0F8X4D9</accession>
<dbReference type="AlphaFoldDB" id="A0A0F8X4D9"/>
<name>A0A0F8X4D9_9ZZZZ</name>